<gene>
    <name evidence="3" type="ORF">R3P82_16435</name>
</gene>
<sequence>MLRIDDDRGAIAVLIAILLVPILGFAAISVDIAATHAERQQLQTGADAAALAIAQDCARKNCGAPTDTAQSLATLNSNSGDAVASLDSVPTESSGRVTVRTSAVRQHWFAPVLGVDSTELATSATAGWGSPTGGTSALPMIFSLCDFNRYSVDGRPSGREQVIVTTPAETCSGSADNSPTYLPGGFGWLETDVKKSCNATTRIGTRAESEPGNTAKHCDLSTIRDRTILVPIFDDADPDERGGQGRGAWYMVYGYAAFTVTGYHFSGQSWNPPCSGNKRCISGYFTTMLQEDPDFDYGPGGPDLGAAAVVLLPD</sequence>
<proteinExistence type="predicted"/>
<dbReference type="Pfam" id="PF13400">
    <property type="entry name" value="Tad"/>
    <property type="match status" value="1"/>
</dbReference>
<evidence type="ECO:0000259" key="2">
    <source>
        <dbReference type="Pfam" id="PF13400"/>
    </source>
</evidence>
<dbReference type="RefSeq" id="WP_256821031.1">
    <property type="nucleotide sequence ID" value="NZ_JAWLKJ010000004.1"/>
</dbReference>
<feature type="transmembrane region" description="Helical" evidence="1">
    <location>
        <begin position="12"/>
        <end position="34"/>
    </location>
</feature>
<evidence type="ECO:0000313" key="4">
    <source>
        <dbReference type="Proteomes" id="UP001185873"/>
    </source>
</evidence>
<keyword evidence="1" id="KW-0812">Transmembrane</keyword>
<name>A0AAE4R1S1_9ACTN</name>
<comment type="caution">
    <text evidence="3">The sequence shown here is derived from an EMBL/GenBank/DDBJ whole genome shotgun (WGS) entry which is preliminary data.</text>
</comment>
<protein>
    <submittedName>
        <fullName evidence="3">Pilus assembly protein TadG-related protein</fullName>
    </submittedName>
</protein>
<organism evidence="3 4">
    <name type="scientific">Dietzia maris</name>
    <dbReference type="NCBI Taxonomy" id="37915"/>
    <lineage>
        <taxon>Bacteria</taxon>
        <taxon>Bacillati</taxon>
        <taxon>Actinomycetota</taxon>
        <taxon>Actinomycetes</taxon>
        <taxon>Mycobacteriales</taxon>
        <taxon>Dietziaceae</taxon>
        <taxon>Dietzia</taxon>
    </lineage>
</organism>
<dbReference type="Proteomes" id="UP001185873">
    <property type="component" value="Unassembled WGS sequence"/>
</dbReference>
<dbReference type="InterPro" id="IPR028087">
    <property type="entry name" value="Tad_N"/>
</dbReference>
<evidence type="ECO:0000256" key="1">
    <source>
        <dbReference type="SAM" id="Phobius"/>
    </source>
</evidence>
<accession>A0AAE4R1S1</accession>
<reference evidence="3" key="1">
    <citation type="submission" date="2023-10" db="EMBL/GenBank/DDBJ databases">
        <title>Development of a sustainable strategy for remediation of hydrocarbon-contaminated territories based on the waste exchange concept.</title>
        <authorList>
            <person name="Krivoruchko A."/>
        </authorList>
    </citation>
    <scope>NUCLEOTIDE SEQUENCE</scope>
    <source>
        <strain evidence="3">IEGM 1175</strain>
    </source>
</reference>
<keyword evidence="1" id="KW-0472">Membrane</keyword>
<feature type="domain" description="Putative Flp pilus-assembly TadG-like N-terminal" evidence="2">
    <location>
        <begin position="9"/>
        <end position="52"/>
    </location>
</feature>
<keyword evidence="1" id="KW-1133">Transmembrane helix</keyword>
<evidence type="ECO:0000313" key="3">
    <source>
        <dbReference type="EMBL" id="MDV6300698.1"/>
    </source>
</evidence>
<dbReference type="AlphaFoldDB" id="A0AAE4R1S1"/>
<dbReference type="EMBL" id="JAWLKJ010000004">
    <property type="protein sequence ID" value="MDV6300698.1"/>
    <property type="molecule type" value="Genomic_DNA"/>
</dbReference>